<evidence type="ECO:0000313" key="11">
    <source>
        <dbReference type="Proteomes" id="UP000242715"/>
    </source>
</evidence>
<dbReference type="Gene3D" id="2.40.70.10">
    <property type="entry name" value="Acid Proteases"/>
    <property type="match status" value="1"/>
</dbReference>
<feature type="compositionally biased region" description="Low complexity" evidence="7">
    <location>
        <begin position="404"/>
        <end position="421"/>
    </location>
</feature>
<dbReference type="FunFam" id="3.30.420.10:FF:000032">
    <property type="entry name" value="Retrovirus-related Pol polyprotein from transposon 297-like Protein"/>
    <property type="match status" value="1"/>
</dbReference>
<dbReference type="CDD" id="cd00303">
    <property type="entry name" value="retropepsin_like"/>
    <property type="match status" value="1"/>
</dbReference>
<dbReference type="InterPro" id="IPR000477">
    <property type="entry name" value="RT_dom"/>
</dbReference>
<dbReference type="Pfam" id="PF00665">
    <property type="entry name" value="rve"/>
    <property type="match status" value="1"/>
</dbReference>
<evidence type="ECO:0000256" key="5">
    <source>
        <dbReference type="ARBA" id="ARBA00023268"/>
    </source>
</evidence>
<keyword evidence="3" id="KW-0540">Nuclease</keyword>
<dbReference type="PROSITE" id="PS50994">
    <property type="entry name" value="INTEGRASE"/>
    <property type="match status" value="1"/>
</dbReference>
<accession>A0A2Z6PK20</accession>
<feature type="coiled-coil region" evidence="6">
    <location>
        <begin position="61"/>
        <end position="88"/>
    </location>
</feature>
<evidence type="ECO:0000256" key="1">
    <source>
        <dbReference type="ARBA" id="ARBA00022679"/>
    </source>
</evidence>
<dbReference type="InterPro" id="IPR043502">
    <property type="entry name" value="DNA/RNA_pol_sf"/>
</dbReference>
<feature type="domain" description="Integrase catalytic" evidence="9">
    <location>
        <begin position="1503"/>
        <end position="1661"/>
    </location>
</feature>
<feature type="compositionally biased region" description="Basic residues" evidence="7">
    <location>
        <begin position="602"/>
        <end position="611"/>
    </location>
</feature>
<evidence type="ECO:0000259" key="8">
    <source>
        <dbReference type="PROSITE" id="PS50878"/>
    </source>
</evidence>
<dbReference type="CDD" id="cd01647">
    <property type="entry name" value="RT_LTR"/>
    <property type="match status" value="1"/>
</dbReference>
<feature type="region of interest" description="Disordered" evidence="7">
    <location>
        <begin position="1817"/>
        <end position="1859"/>
    </location>
</feature>
<dbReference type="PANTHER" id="PTHR37984:SF5">
    <property type="entry name" value="PROTEIN NYNRIN-LIKE"/>
    <property type="match status" value="1"/>
</dbReference>
<gene>
    <name evidence="10" type="ORF">TSUD_411220</name>
</gene>
<feature type="compositionally biased region" description="Basic and acidic residues" evidence="7">
    <location>
        <begin position="514"/>
        <end position="549"/>
    </location>
</feature>
<reference evidence="11" key="1">
    <citation type="journal article" date="2017" name="Front. Plant Sci.">
        <title>Climate Clever Clovers: New Paradigm to Reduce the Environmental Footprint of Ruminants by Breeding Low Methanogenic Forages Utilizing Haplotype Variation.</title>
        <authorList>
            <person name="Kaur P."/>
            <person name="Appels R."/>
            <person name="Bayer P.E."/>
            <person name="Keeble-Gagnere G."/>
            <person name="Wang J."/>
            <person name="Hirakawa H."/>
            <person name="Shirasawa K."/>
            <person name="Vercoe P."/>
            <person name="Stefanova K."/>
            <person name="Durmic Z."/>
            <person name="Nichols P."/>
            <person name="Revell C."/>
            <person name="Isobe S.N."/>
            <person name="Edwards D."/>
            <person name="Erskine W."/>
        </authorList>
    </citation>
    <scope>NUCLEOTIDE SEQUENCE [LARGE SCALE GENOMIC DNA]</scope>
    <source>
        <strain evidence="11">cv. Daliak</strain>
    </source>
</reference>
<dbReference type="OrthoDB" id="10055717at2759"/>
<keyword evidence="2" id="KW-0548">Nucleotidyltransferase</keyword>
<feature type="compositionally biased region" description="Basic and acidic residues" evidence="7">
    <location>
        <begin position="562"/>
        <end position="593"/>
    </location>
</feature>
<dbReference type="PROSITE" id="PS50878">
    <property type="entry name" value="RT_POL"/>
    <property type="match status" value="1"/>
</dbReference>
<dbReference type="InterPro" id="IPR036397">
    <property type="entry name" value="RNaseH_sf"/>
</dbReference>
<dbReference type="Pfam" id="PF03732">
    <property type="entry name" value="Retrotrans_gag"/>
    <property type="match status" value="1"/>
</dbReference>
<evidence type="ECO:0000256" key="2">
    <source>
        <dbReference type="ARBA" id="ARBA00022695"/>
    </source>
</evidence>
<dbReference type="InterPro" id="IPR041588">
    <property type="entry name" value="Integrase_H2C2"/>
</dbReference>
<dbReference type="Pfam" id="PF17919">
    <property type="entry name" value="RT_RNaseH_2"/>
    <property type="match status" value="1"/>
</dbReference>
<organism evidence="10 11">
    <name type="scientific">Trifolium subterraneum</name>
    <name type="common">Subterranean clover</name>
    <dbReference type="NCBI Taxonomy" id="3900"/>
    <lineage>
        <taxon>Eukaryota</taxon>
        <taxon>Viridiplantae</taxon>
        <taxon>Streptophyta</taxon>
        <taxon>Embryophyta</taxon>
        <taxon>Tracheophyta</taxon>
        <taxon>Spermatophyta</taxon>
        <taxon>Magnoliopsida</taxon>
        <taxon>eudicotyledons</taxon>
        <taxon>Gunneridae</taxon>
        <taxon>Pentapetalae</taxon>
        <taxon>rosids</taxon>
        <taxon>fabids</taxon>
        <taxon>Fabales</taxon>
        <taxon>Fabaceae</taxon>
        <taxon>Papilionoideae</taxon>
        <taxon>50 kb inversion clade</taxon>
        <taxon>NPAAA clade</taxon>
        <taxon>Hologalegina</taxon>
        <taxon>IRL clade</taxon>
        <taxon>Trifolieae</taxon>
        <taxon>Trifolium</taxon>
    </lineage>
</organism>
<dbReference type="InterPro" id="IPR005162">
    <property type="entry name" value="Retrotrans_gag_dom"/>
</dbReference>
<dbReference type="GO" id="GO:0003676">
    <property type="term" value="F:nucleic acid binding"/>
    <property type="evidence" value="ECO:0007669"/>
    <property type="project" value="InterPro"/>
</dbReference>
<keyword evidence="5" id="KW-0511">Multifunctional enzyme</keyword>
<evidence type="ECO:0000256" key="3">
    <source>
        <dbReference type="ARBA" id="ARBA00022722"/>
    </source>
</evidence>
<keyword evidence="6" id="KW-0175">Coiled coil</keyword>
<dbReference type="InterPro" id="IPR001584">
    <property type="entry name" value="Integrase_cat-core"/>
</dbReference>
<dbReference type="InterPro" id="IPR021109">
    <property type="entry name" value="Peptidase_aspartic_dom_sf"/>
</dbReference>
<evidence type="ECO:0000259" key="9">
    <source>
        <dbReference type="PROSITE" id="PS50994"/>
    </source>
</evidence>
<dbReference type="InterPro" id="IPR050951">
    <property type="entry name" value="Retrovirus_Pol_polyprotein"/>
</dbReference>
<keyword evidence="1" id="KW-0808">Transferase</keyword>
<dbReference type="InterPro" id="IPR043128">
    <property type="entry name" value="Rev_trsase/Diguanyl_cyclase"/>
</dbReference>
<dbReference type="Gene3D" id="1.10.340.70">
    <property type="match status" value="1"/>
</dbReference>
<feature type="region of interest" description="Disordered" evidence="7">
    <location>
        <begin position="404"/>
        <end position="428"/>
    </location>
</feature>
<keyword evidence="4" id="KW-0255">Endonuclease</keyword>
<feature type="domain" description="Reverse transcriptase" evidence="8">
    <location>
        <begin position="1001"/>
        <end position="1205"/>
    </location>
</feature>
<protein>
    <recommendedName>
        <fullName evidence="12">Integrase catalytic domain-containing protein</fullName>
    </recommendedName>
</protein>
<evidence type="ECO:0000256" key="7">
    <source>
        <dbReference type="SAM" id="MobiDB-lite"/>
    </source>
</evidence>
<dbReference type="FunFam" id="3.30.70.270:FF:000020">
    <property type="entry name" value="Transposon Tf2-6 polyprotein-like Protein"/>
    <property type="match status" value="1"/>
</dbReference>
<dbReference type="GO" id="GO:0016779">
    <property type="term" value="F:nucleotidyltransferase activity"/>
    <property type="evidence" value="ECO:0007669"/>
    <property type="project" value="UniProtKB-KW"/>
</dbReference>
<feature type="region of interest" description="Disordered" evidence="7">
    <location>
        <begin position="480"/>
        <end position="611"/>
    </location>
</feature>
<dbReference type="Proteomes" id="UP000242715">
    <property type="component" value="Unassembled WGS sequence"/>
</dbReference>
<proteinExistence type="predicted"/>
<dbReference type="Pfam" id="PF00078">
    <property type="entry name" value="RVT_1"/>
    <property type="match status" value="1"/>
</dbReference>
<evidence type="ECO:0008006" key="12">
    <source>
        <dbReference type="Google" id="ProtNLM"/>
    </source>
</evidence>
<sequence length="1859" mass="212475">MPRAAYVSLYVKKRKVGSDVCAPRRFIVHHARRADSSYRARGTSSFGFLFDPEIEKTARANRKAVRQAKEASRLLASANQDYQEIQSNTDQEPLDMAGEENFIPVPPPRRTLGDYGQRNNGGIANLGFQPVNPVTFDIKNTVINALKEDQYSGAESQCPNLHLSHFYDACDYTDPPGISESDKRLRLFKFSLTGRAKDWLDTIPPGTIATWQDLERKFKDRYFPIHKFLERRSEIMNFEQGDSETLYDAWERFKLCLKKCPDHGIDELQQLQYFTQGLRPQTRMLLDASAGGSLKNKDEVEAKELVKTMAQNEYRAQNDRGAKKKAGILELDTNNAILTQMKLMSKEMEELKKASSRASQAHVNQFEEVKCDFCRGNHENGKCFPEGSEQAKYLANFRKSYPNNQGYGWGNQGQNSNSNPPARKPSPMEESINKFIQVTQESIGELKTSQLTMQKHNDASIKNLETQMGQLSRQFSELMSQGTFGGNTKDNPRNEQCKTITLRNREVPSSQVGESHKKQEKKKVQEDEVEKEELSENKNEGEVEKSKESEIEESGESENEGEVEKLREKKVRSEEEDVVKEQKARQEKGKGKESSSNIKLPYPRKKKAKAKDHSQFRKFMKLLNTLQLNVPLVEALEQMPLYSKFLKELLTKKRKPLDDDTVDMTEECSAMIQRKLPQKKKDPGSFTIPCSIGNLCIGRALCDLGSSINLMSLTKMKKIPGAVAKPTRMQLSLADRSIVYPYGILHDVLVRVGEFIFPADFIIMDMAKDREVESLLLGRPFLATGRALIDVEMGEIMLRTDEEKIMFNVFEAMKRHADDSDCFRVDVIEEVVEDVHVEEQPSPPLERVIVNSIEKVEDEFEEEIEECLRQLEANLVDSKPKVEEVLSDEKEEVAQEDKVKAFELKELPSHLKYVFLGEDGSNPAIISSSLTRLEESKLLRVLRANKEAMGWAISDLKGISPTLCMHKIKMEDEYKPVVQPQRRLNPTMKEVVMKEVLKLLEAGMIYPISDSEWVSPVHVVPKKGGMTVIRNDKNELIPTRTVTGWRMCIDYRRLNKATRKDHYPLPFMDQMLERLAGQEYYCFVDGYSGYNQIAVDPRDQEKTAFTCPFGVFAYRRMPFGLCNAPATFQRCMQAIFSDMMEDTLEVFMDDFSVFGKSFDSCLDNLNAVLKRCIDTNLILNWEKCHFMVKEGIVLGHKVSFKGIEVDQAKIEVIKDLPPPVNVKGVRSFLGHAGFYRRFIKDFTKISKPLCALLVKDSEFKFDGACLNAFEILKEKLVSTPVIVAPQWDLPFELMCDASDYAVGAVLGQHRSKFFHAIYYASKVLNENQVNYTTTEKELLAIVFALEKFRLENPLVTTKEKVISEAFPDEHLLAISTRPWFSDLANYKVSGELPEDLTSHQRKKFLHDSKFYFWDDPFLFKEGQDGIIRRCVDTKESLDIMWHCHNSPCGGHHSGPRTAAKVLQSRFFWPTLFKDCVDYVKNCDKCQRTGTITKRDEMPLQGMLEVEPFDCWGVDFMGPFPSSKSNLYILVCVDYVTKWVEAIASPKNDAHTVVKFLKTNIFSRFGVPRVLISDGGKHFINKYLDNVLTKYNVKHKVATPYHPQTSGLVEVSNRQIKEILEKTVASSRKDWSLKLDDALWAYRTAFKTHLGFSPYQLVYGKACHLPVELEHKAYWATKLLNMDESLAGRERLLKLNELEEWRCRAYENAVIYKARTKAYHDKALRPKEFHKGQQVLLFNSRLKLFPGKLKSRWSGPFVIKEVSPYGSVEIFKSGEEDQGFKVNGKLGLEDNEEEKCNRKTEPAISDICAPRQAMVRAAQPKGKIRVNSQTPARRATHTTRRAGRFKSAKGLSDNCAPRRV</sequence>
<dbReference type="Pfam" id="PF17921">
    <property type="entry name" value="Integrase_H2C2"/>
    <property type="match status" value="1"/>
</dbReference>
<evidence type="ECO:0000256" key="6">
    <source>
        <dbReference type="SAM" id="Coils"/>
    </source>
</evidence>
<name>A0A2Z6PK20_TRISU</name>
<dbReference type="GO" id="GO:0004519">
    <property type="term" value="F:endonuclease activity"/>
    <property type="evidence" value="ECO:0007669"/>
    <property type="project" value="UniProtKB-KW"/>
</dbReference>
<evidence type="ECO:0000313" key="10">
    <source>
        <dbReference type="EMBL" id="GAU50925.1"/>
    </source>
</evidence>
<evidence type="ECO:0000256" key="4">
    <source>
        <dbReference type="ARBA" id="ARBA00022759"/>
    </source>
</evidence>
<feature type="compositionally biased region" description="Polar residues" evidence="7">
    <location>
        <begin position="497"/>
        <end position="511"/>
    </location>
</feature>
<feature type="compositionally biased region" description="Basic residues" evidence="7">
    <location>
        <begin position="1833"/>
        <end position="1846"/>
    </location>
</feature>
<feature type="compositionally biased region" description="Polar residues" evidence="7">
    <location>
        <begin position="480"/>
        <end position="489"/>
    </location>
</feature>
<keyword evidence="4" id="KW-0378">Hydrolase</keyword>
<feature type="coiled-coil region" evidence="6">
    <location>
        <begin position="334"/>
        <end position="361"/>
    </location>
</feature>
<dbReference type="Gene3D" id="3.30.70.270">
    <property type="match status" value="2"/>
</dbReference>
<dbReference type="PANTHER" id="PTHR37984">
    <property type="entry name" value="PROTEIN CBG26694"/>
    <property type="match status" value="1"/>
</dbReference>
<dbReference type="InterPro" id="IPR012337">
    <property type="entry name" value="RNaseH-like_sf"/>
</dbReference>
<dbReference type="Gene3D" id="3.30.420.10">
    <property type="entry name" value="Ribonuclease H-like superfamily/Ribonuclease H"/>
    <property type="match status" value="1"/>
</dbReference>
<dbReference type="SUPFAM" id="SSF56672">
    <property type="entry name" value="DNA/RNA polymerases"/>
    <property type="match status" value="1"/>
</dbReference>
<feature type="compositionally biased region" description="Acidic residues" evidence="7">
    <location>
        <begin position="550"/>
        <end position="561"/>
    </location>
</feature>
<dbReference type="SUPFAM" id="SSF53098">
    <property type="entry name" value="Ribonuclease H-like"/>
    <property type="match status" value="1"/>
</dbReference>
<keyword evidence="11" id="KW-1185">Reference proteome</keyword>
<dbReference type="InterPro" id="IPR041577">
    <property type="entry name" value="RT_RNaseH_2"/>
</dbReference>
<dbReference type="GO" id="GO:0015074">
    <property type="term" value="P:DNA integration"/>
    <property type="evidence" value="ECO:0007669"/>
    <property type="project" value="InterPro"/>
</dbReference>
<dbReference type="Gene3D" id="3.10.10.10">
    <property type="entry name" value="HIV Type 1 Reverse Transcriptase, subunit A, domain 1"/>
    <property type="match status" value="1"/>
</dbReference>
<dbReference type="EMBL" id="DF974914">
    <property type="protein sequence ID" value="GAU50925.1"/>
    <property type="molecule type" value="Genomic_DNA"/>
</dbReference>